<evidence type="ECO:0000259" key="2">
    <source>
        <dbReference type="Pfam" id="PF07110"/>
    </source>
</evidence>
<comment type="similarity">
    <text evidence="1">Belongs to the tpcK family.</text>
</comment>
<name>A0AAD6SUW1_9AGAR</name>
<reference evidence="3" key="1">
    <citation type="submission" date="2023-03" db="EMBL/GenBank/DDBJ databases">
        <title>Massive genome expansion in bonnet fungi (Mycena s.s.) driven by repeated elements and novel gene families across ecological guilds.</title>
        <authorList>
            <consortium name="Lawrence Berkeley National Laboratory"/>
            <person name="Harder C.B."/>
            <person name="Miyauchi S."/>
            <person name="Viragh M."/>
            <person name="Kuo A."/>
            <person name="Thoen E."/>
            <person name="Andreopoulos B."/>
            <person name="Lu D."/>
            <person name="Skrede I."/>
            <person name="Drula E."/>
            <person name="Henrissat B."/>
            <person name="Morin E."/>
            <person name="Kohler A."/>
            <person name="Barry K."/>
            <person name="LaButti K."/>
            <person name="Morin E."/>
            <person name="Salamov A."/>
            <person name="Lipzen A."/>
            <person name="Mereny Z."/>
            <person name="Hegedus B."/>
            <person name="Baldrian P."/>
            <person name="Stursova M."/>
            <person name="Weitz H."/>
            <person name="Taylor A."/>
            <person name="Grigoriev I.V."/>
            <person name="Nagy L.G."/>
            <person name="Martin F."/>
            <person name="Kauserud H."/>
        </authorList>
    </citation>
    <scope>NUCLEOTIDE SEQUENCE</scope>
    <source>
        <strain evidence="3">CBHHK200</strain>
    </source>
</reference>
<feature type="domain" description="EthD" evidence="2">
    <location>
        <begin position="19"/>
        <end position="112"/>
    </location>
</feature>
<dbReference type="Pfam" id="PF07110">
    <property type="entry name" value="EthD"/>
    <property type="match status" value="1"/>
</dbReference>
<dbReference type="Proteomes" id="UP001218188">
    <property type="component" value="Unassembled WGS sequence"/>
</dbReference>
<gene>
    <name evidence="3" type="ORF">C8F04DRAFT_1102664</name>
</gene>
<sequence>MSSPFRTDRVRLAILVKRKPGIDKEEFSRYWAEVHGPLFASLEIAKRSIMKYEQAHCNAAALQALRAAGMKVLEWDGMVIFEAETYEKIIEVLRSDDYHKIIIPDAQKFMDLGEAQFMPVDLVTLIDKV</sequence>
<dbReference type="Gene3D" id="3.30.70.100">
    <property type="match status" value="1"/>
</dbReference>
<protein>
    <recommendedName>
        <fullName evidence="2">EthD domain-containing protein</fullName>
    </recommendedName>
</protein>
<accession>A0AAD6SUW1</accession>
<dbReference type="AlphaFoldDB" id="A0AAD6SUW1"/>
<keyword evidence="4" id="KW-1185">Reference proteome</keyword>
<dbReference type="InterPro" id="IPR011008">
    <property type="entry name" value="Dimeric_a/b-barrel"/>
</dbReference>
<evidence type="ECO:0000256" key="1">
    <source>
        <dbReference type="ARBA" id="ARBA00005986"/>
    </source>
</evidence>
<dbReference type="GO" id="GO:0016491">
    <property type="term" value="F:oxidoreductase activity"/>
    <property type="evidence" value="ECO:0007669"/>
    <property type="project" value="InterPro"/>
</dbReference>
<comment type="caution">
    <text evidence="3">The sequence shown here is derived from an EMBL/GenBank/DDBJ whole genome shotgun (WGS) entry which is preliminary data.</text>
</comment>
<dbReference type="SUPFAM" id="SSF54909">
    <property type="entry name" value="Dimeric alpha+beta barrel"/>
    <property type="match status" value="1"/>
</dbReference>
<dbReference type="InterPro" id="IPR009799">
    <property type="entry name" value="EthD_dom"/>
</dbReference>
<proteinExistence type="inferred from homology"/>
<evidence type="ECO:0000313" key="3">
    <source>
        <dbReference type="EMBL" id="KAJ7034215.1"/>
    </source>
</evidence>
<dbReference type="EMBL" id="JARJCM010000059">
    <property type="protein sequence ID" value="KAJ7034215.1"/>
    <property type="molecule type" value="Genomic_DNA"/>
</dbReference>
<organism evidence="3 4">
    <name type="scientific">Mycena alexandri</name>
    <dbReference type="NCBI Taxonomy" id="1745969"/>
    <lineage>
        <taxon>Eukaryota</taxon>
        <taxon>Fungi</taxon>
        <taxon>Dikarya</taxon>
        <taxon>Basidiomycota</taxon>
        <taxon>Agaricomycotina</taxon>
        <taxon>Agaricomycetes</taxon>
        <taxon>Agaricomycetidae</taxon>
        <taxon>Agaricales</taxon>
        <taxon>Marasmiineae</taxon>
        <taxon>Mycenaceae</taxon>
        <taxon>Mycena</taxon>
    </lineage>
</organism>
<evidence type="ECO:0000313" key="4">
    <source>
        <dbReference type="Proteomes" id="UP001218188"/>
    </source>
</evidence>